<gene>
    <name evidence="1" type="ORF">SV7mr_23800</name>
</gene>
<dbReference type="Proteomes" id="UP000315003">
    <property type="component" value="Chromosome"/>
</dbReference>
<accession>A0A517SUS5</accession>
<dbReference type="EMBL" id="CP036272">
    <property type="protein sequence ID" value="QDT59868.1"/>
    <property type="molecule type" value="Genomic_DNA"/>
</dbReference>
<organism evidence="1 2">
    <name type="scientific">Stieleria bergensis</name>
    <dbReference type="NCBI Taxonomy" id="2528025"/>
    <lineage>
        <taxon>Bacteria</taxon>
        <taxon>Pseudomonadati</taxon>
        <taxon>Planctomycetota</taxon>
        <taxon>Planctomycetia</taxon>
        <taxon>Pirellulales</taxon>
        <taxon>Pirellulaceae</taxon>
        <taxon>Stieleria</taxon>
    </lineage>
</organism>
<evidence type="ECO:0000313" key="2">
    <source>
        <dbReference type="Proteomes" id="UP000315003"/>
    </source>
</evidence>
<name>A0A517SUS5_9BACT</name>
<keyword evidence="2" id="KW-1185">Reference proteome</keyword>
<proteinExistence type="predicted"/>
<sequence length="66" mass="7382">MVDPEVGGRVPIASLTAQSSSAPLKCTPKRQLLLSSISDLDRLVLDFVDFAKVDFFGKLIRIRHRR</sequence>
<dbReference type="AlphaFoldDB" id="A0A517SUS5"/>
<protein>
    <submittedName>
        <fullName evidence="1">Uncharacterized protein</fullName>
    </submittedName>
</protein>
<reference evidence="1 2" key="1">
    <citation type="submission" date="2019-02" db="EMBL/GenBank/DDBJ databases">
        <title>Deep-cultivation of Planctomycetes and their phenomic and genomic characterization uncovers novel biology.</title>
        <authorList>
            <person name="Wiegand S."/>
            <person name="Jogler M."/>
            <person name="Boedeker C."/>
            <person name="Pinto D."/>
            <person name="Vollmers J."/>
            <person name="Rivas-Marin E."/>
            <person name="Kohn T."/>
            <person name="Peeters S.H."/>
            <person name="Heuer A."/>
            <person name="Rast P."/>
            <person name="Oberbeckmann S."/>
            <person name="Bunk B."/>
            <person name="Jeske O."/>
            <person name="Meyerdierks A."/>
            <person name="Storesund J.E."/>
            <person name="Kallscheuer N."/>
            <person name="Luecker S."/>
            <person name="Lage O.M."/>
            <person name="Pohl T."/>
            <person name="Merkel B.J."/>
            <person name="Hornburger P."/>
            <person name="Mueller R.-W."/>
            <person name="Bruemmer F."/>
            <person name="Labrenz M."/>
            <person name="Spormann A.M."/>
            <person name="Op den Camp H."/>
            <person name="Overmann J."/>
            <person name="Amann R."/>
            <person name="Jetten M.S.M."/>
            <person name="Mascher T."/>
            <person name="Medema M.H."/>
            <person name="Devos D.P."/>
            <person name="Kaster A.-K."/>
            <person name="Ovreas L."/>
            <person name="Rohde M."/>
            <person name="Galperin M.Y."/>
            <person name="Jogler C."/>
        </authorList>
    </citation>
    <scope>NUCLEOTIDE SEQUENCE [LARGE SCALE GENOMIC DNA]</scope>
    <source>
        <strain evidence="1 2">SV_7m_r</strain>
    </source>
</reference>
<evidence type="ECO:0000313" key="1">
    <source>
        <dbReference type="EMBL" id="QDT59868.1"/>
    </source>
</evidence>